<evidence type="ECO:0000313" key="2">
    <source>
        <dbReference type="Proteomes" id="UP000366051"/>
    </source>
</evidence>
<dbReference type="OrthoDB" id="1739831at2"/>
<organism evidence="1 2">
    <name type="scientific">Heliorestis convoluta</name>
    <dbReference type="NCBI Taxonomy" id="356322"/>
    <lineage>
        <taxon>Bacteria</taxon>
        <taxon>Bacillati</taxon>
        <taxon>Bacillota</taxon>
        <taxon>Clostridia</taxon>
        <taxon>Eubacteriales</taxon>
        <taxon>Heliobacteriaceae</taxon>
        <taxon>Heliorestis</taxon>
    </lineage>
</organism>
<dbReference type="EMBL" id="CP045875">
    <property type="protein sequence ID" value="QGG47496.1"/>
    <property type="molecule type" value="Genomic_DNA"/>
</dbReference>
<dbReference type="KEGG" id="hcv:FTV88_1349"/>
<dbReference type="RefSeq" id="WP_153724856.1">
    <property type="nucleotide sequence ID" value="NZ_CP045875.1"/>
</dbReference>
<accession>A0A5Q2N1L9</accession>
<dbReference type="Proteomes" id="UP000366051">
    <property type="component" value="Chromosome"/>
</dbReference>
<proteinExistence type="predicted"/>
<protein>
    <submittedName>
        <fullName evidence="1">MerR family transcriptional regulator</fullName>
    </submittedName>
</protein>
<name>A0A5Q2N1L9_9FIRM</name>
<evidence type="ECO:0000313" key="1">
    <source>
        <dbReference type="EMBL" id="QGG47496.1"/>
    </source>
</evidence>
<reference evidence="2" key="1">
    <citation type="submission" date="2019-11" db="EMBL/GenBank/DDBJ databases">
        <title>Genome sequence of Heliorestis convoluta strain HH, an alkaliphilic and minimalistic phototrophic bacterium from a soda lake in Egypt.</title>
        <authorList>
            <person name="Dewey E.D."/>
            <person name="Stokes L.M."/>
            <person name="Burchell B.M."/>
            <person name="Shaffer K.N."/>
            <person name="Huntington A.M."/>
            <person name="Baker J.M."/>
            <person name="Nadendla S."/>
            <person name="Giglio M.G."/>
            <person name="Touchman J.W."/>
            <person name="Blankenship R.E."/>
            <person name="Madigan M.T."/>
            <person name="Sattley W.M."/>
        </authorList>
    </citation>
    <scope>NUCLEOTIDE SEQUENCE [LARGE SCALE GENOMIC DNA]</scope>
    <source>
        <strain evidence="2">HH</strain>
    </source>
</reference>
<keyword evidence="2" id="KW-1185">Reference proteome</keyword>
<sequence>MSIKNCKRCYKIFASNRNEQTLCPQCNQKDSEEFTTIRNYLYKYPGASLIDIVHGTGISEVKVIRFIEEGRLSRS</sequence>
<dbReference type="AlphaFoldDB" id="A0A5Q2N1L9"/>
<gene>
    <name evidence="1" type="ORF">FTV88_1349</name>
</gene>